<dbReference type="Proteomes" id="UP001161405">
    <property type="component" value="Unassembled WGS sequence"/>
</dbReference>
<name>A0ABQ5UQU5_9HYPH</name>
<comment type="caution">
    <text evidence="4">The sequence shown here is derived from an EMBL/GenBank/DDBJ whole genome shotgun (WGS) entry which is preliminary data.</text>
</comment>
<dbReference type="PRINTS" id="PR00455">
    <property type="entry name" value="HTHTETR"/>
</dbReference>
<feature type="DNA-binding region" description="H-T-H motif" evidence="2">
    <location>
        <begin position="32"/>
        <end position="51"/>
    </location>
</feature>
<dbReference type="PANTHER" id="PTHR43479">
    <property type="entry name" value="ACREF/ENVCD OPERON REPRESSOR-RELATED"/>
    <property type="match status" value="1"/>
</dbReference>
<organism evidence="4 5">
    <name type="scientific">Maritalea porphyrae</name>
    <dbReference type="NCBI Taxonomy" id="880732"/>
    <lineage>
        <taxon>Bacteria</taxon>
        <taxon>Pseudomonadati</taxon>
        <taxon>Pseudomonadota</taxon>
        <taxon>Alphaproteobacteria</taxon>
        <taxon>Hyphomicrobiales</taxon>
        <taxon>Devosiaceae</taxon>
        <taxon>Maritalea</taxon>
    </lineage>
</organism>
<sequence length="182" mass="20705">MEKDALSKLSVKDRLTFSAFQLFLQKGVDGTGIDEIVSIASVSKGALYHHFGSKDGLYDAVLERYFLRGFSQFDAAVFADLSFEAQKTALIDGLNDMYMEMEMRYDAEKSRYFALYFDSLSRSQKFQSAVQFYYATLLAALEAKQTAPKLAQQFLTQLEGEIYLATVFNRHPDFTSIDPRED</sequence>
<dbReference type="PANTHER" id="PTHR43479:SF11">
    <property type="entry name" value="ACREF_ENVCD OPERON REPRESSOR-RELATED"/>
    <property type="match status" value="1"/>
</dbReference>
<dbReference type="Gene3D" id="1.10.357.10">
    <property type="entry name" value="Tetracycline Repressor, domain 2"/>
    <property type="match status" value="1"/>
</dbReference>
<protein>
    <recommendedName>
        <fullName evidence="3">HTH tetR-type domain-containing protein</fullName>
    </recommendedName>
</protein>
<keyword evidence="5" id="KW-1185">Reference proteome</keyword>
<dbReference type="EMBL" id="BSNI01000002">
    <property type="protein sequence ID" value="GLQ16973.1"/>
    <property type="molecule type" value="Genomic_DNA"/>
</dbReference>
<feature type="domain" description="HTH tetR-type" evidence="3">
    <location>
        <begin position="9"/>
        <end position="69"/>
    </location>
</feature>
<dbReference type="InterPro" id="IPR009057">
    <property type="entry name" value="Homeodomain-like_sf"/>
</dbReference>
<evidence type="ECO:0000259" key="3">
    <source>
        <dbReference type="PROSITE" id="PS50977"/>
    </source>
</evidence>
<dbReference type="InterPro" id="IPR050624">
    <property type="entry name" value="HTH-type_Tx_Regulator"/>
</dbReference>
<dbReference type="Pfam" id="PF00440">
    <property type="entry name" value="TetR_N"/>
    <property type="match status" value="1"/>
</dbReference>
<evidence type="ECO:0000313" key="4">
    <source>
        <dbReference type="EMBL" id="GLQ16973.1"/>
    </source>
</evidence>
<evidence type="ECO:0000256" key="2">
    <source>
        <dbReference type="PROSITE-ProRule" id="PRU00335"/>
    </source>
</evidence>
<evidence type="ECO:0000256" key="1">
    <source>
        <dbReference type="ARBA" id="ARBA00023125"/>
    </source>
</evidence>
<reference evidence="4" key="2">
    <citation type="submission" date="2023-01" db="EMBL/GenBank/DDBJ databases">
        <title>Draft genome sequence of Maritalea porphyrae strain NBRC 107169.</title>
        <authorList>
            <person name="Sun Q."/>
            <person name="Mori K."/>
        </authorList>
    </citation>
    <scope>NUCLEOTIDE SEQUENCE</scope>
    <source>
        <strain evidence="4">NBRC 107169</strain>
    </source>
</reference>
<accession>A0ABQ5UQU5</accession>
<gene>
    <name evidence="4" type="ORF">GCM10007879_12220</name>
</gene>
<dbReference type="PROSITE" id="PS50977">
    <property type="entry name" value="HTH_TETR_2"/>
    <property type="match status" value="1"/>
</dbReference>
<evidence type="ECO:0000313" key="5">
    <source>
        <dbReference type="Proteomes" id="UP001161405"/>
    </source>
</evidence>
<dbReference type="RefSeq" id="WP_284362786.1">
    <property type="nucleotide sequence ID" value="NZ_BSNI01000002.1"/>
</dbReference>
<reference evidence="4" key="1">
    <citation type="journal article" date="2014" name="Int. J. Syst. Evol. Microbiol.">
        <title>Complete genome of a new Firmicutes species belonging to the dominant human colonic microbiota ('Ruminococcus bicirculans') reveals two chromosomes and a selective capacity to utilize plant glucans.</title>
        <authorList>
            <consortium name="NISC Comparative Sequencing Program"/>
            <person name="Wegmann U."/>
            <person name="Louis P."/>
            <person name="Goesmann A."/>
            <person name="Henrissat B."/>
            <person name="Duncan S.H."/>
            <person name="Flint H.J."/>
        </authorList>
    </citation>
    <scope>NUCLEOTIDE SEQUENCE</scope>
    <source>
        <strain evidence="4">NBRC 107169</strain>
    </source>
</reference>
<dbReference type="SUPFAM" id="SSF46689">
    <property type="entry name" value="Homeodomain-like"/>
    <property type="match status" value="1"/>
</dbReference>
<proteinExistence type="predicted"/>
<dbReference type="InterPro" id="IPR001647">
    <property type="entry name" value="HTH_TetR"/>
</dbReference>
<keyword evidence="1 2" id="KW-0238">DNA-binding</keyword>